<dbReference type="AlphaFoldDB" id="A0A922S7Z6"/>
<protein>
    <submittedName>
        <fullName evidence="1">Uncharacterized protein</fullName>
    </submittedName>
</protein>
<reference evidence="1" key="1">
    <citation type="journal article" date="2021" name="G3 (Bethesda)">
        <title>Genome and transcriptome analysis of the beet armyworm Spodoptera exigua reveals targets for pest control. .</title>
        <authorList>
            <person name="Simon S."/>
            <person name="Breeschoten T."/>
            <person name="Jansen H.J."/>
            <person name="Dirks R.P."/>
            <person name="Schranz M.E."/>
            <person name="Ros V.I.D."/>
        </authorList>
    </citation>
    <scope>NUCLEOTIDE SEQUENCE</scope>
    <source>
        <strain evidence="1">TB_SE_WUR_2020</strain>
    </source>
</reference>
<proteinExistence type="predicted"/>
<evidence type="ECO:0000313" key="1">
    <source>
        <dbReference type="EMBL" id="KAH9627827.1"/>
    </source>
</evidence>
<name>A0A922S7Z6_SPOEX</name>
<organism evidence="1 2">
    <name type="scientific">Spodoptera exigua</name>
    <name type="common">Beet armyworm</name>
    <name type="synonym">Noctua fulgens</name>
    <dbReference type="NCBI Taxonomy" id="7107"/>
    <lineage>
        <taxon>Eukaryota</taxon>
        <taxon>Metazoa</taxon>
        <taxon>Ecdysozoa</taxon>
        <taxon>Arthropoda</taxon>
        <taxon>Hexapoda</taxon>
        <taxon>Insecta</taxon>
        <taxon>Pterygota</taxon>
        <taxon>Neoptera</taxon>
        <taxon>Endopterygota</taxon>
        <taxon>Lepidoptera</taxon>
        <taxon>Glossata</taxon>
        <taxon>Ditrysia</taxon>
        <taxon>Noctuoidea</taxon>
        <taxon>Noctuidae</taxon>
        <taxon>Amphipyrinae</taxon>
        <taxon>Spodoptera</taxon>
    </lineage>
</organism>
<evidence type="ECO:0000313" key="2">
    <source>
        <dbReference type="Proteomes" id="UP000814243"/>
    </source>
</evidence>
<comment type="caution">
    <text evidence="1">The sequence shown here is derived from an EMBL/GenBank/DDBJ whole genome shotgun (WGS) entry which is preliminary data.</text>
</comment>
<gene>
    <name evidence="1" type="ORF">HF086_000212</name>
</gene>
<dbReference type="Proteomes" id="UP000814243">
    <property type="component" value="Unassembled WGS sequence"/>
</dbReference>
<sequence>MPRTSAVIDIGSSSITLLASQKLYDISQVNGGYQGEFIMQSKSPSNKEQSPLSLKYETLGDGVFRWKCIKLYIYLSITYASTAYNFDVFSKVCENGT</sequence>
<accession>A0A922S7Z6</accession>
<dbReference type="EMBL" id="JACEFF010000937">
    <property type="protein sequence ID" value="KAH9627827.1"/>
    <property type="molecule type" value="Genomic_DNA"/>
</dbReference>